<organism evidence="1">
    <name type="scientific">Arundo donax</name>
    <name type="common">Giant reed</name>
    <name type="synonym">Donax arundinaceus</name>
    <dbReference type="NCBI Taxonomy" id="35708"/>
    <lineage>
        <taxon>Eukaryota</taxon>
        <taxon>Viridiplantae</taxon>
        <taxon>Streptophyta</taxon>
        <taxon>Embryophyta</taxon>
        <taxon>Tracheophyta</taxon>
        <taxon>Spermatophyta</taxon>
        <taxon>Magnoliopsida</taxon>
        <taxon>Liliopsida</taxon>
        <taxon>Poales</taxon>
        <taxon>Poaceae</taxon>
        <taxon>PACMAD clade</taxon>
        <taxon>Arundinoideae</taxon>
        <taxon>Arundineae</taxon>
        <taxon>Arundo</taxon>
    </lineage>
</organism>
<sequence>MFCLVSKSLDDMPRSNADRIFLDMPSTPPCIFRAFISCLLVIDASSSGLIENPAFMISSVSWYSFLLAPSMKVIAAFCT</sequence>
<accession>A0A0A9FBG6</accession>
<evidence type="ECO:0000313" key="1">
    <source>
        <dbReference type="EMBL" id="JAE09662.1"/>
    </source>
</evidence>
<reference evidence="1" key="2">
    <citation type="journal article" date="2015" name="Data Brief">
        <title>Shoot transcriptome of the giant reed, Arundo donax.</title>
        <authorList>
            <person name="Barrero R.A."/>
            <person name="Guerrero F.D."/>
            <person name="Moolhuijzen P."/>
            <person name="Goolsby J.A."/>
            <person name="Tidwell J."/>
            <person name="Bellgard S.E."/>
            <person name="Bellgard M.I."/>
        </authorList>
    </citation>
    <scope>NUCLEOTIDE SEQUENCE</scope>
    <source>
        <tissue evidence="1">Shoot tissue taken approximately 20 cm above the soil surface</tissue>
    </source>
</reference>
<dbReference type="EMBL" id="GBRH01188234">
    <property type="protein sequence ID" value="JAE09662.1"/>
    <property type="molecule type" value="Transcribed_RNA"/>
</dbReference>
<protein>
    <submittedName>
        <fullName evidence="1">Uncharacterized protein</fullName>
    </submittedName>
</protein>
<proteinExistence type="predicted"/>
<name>A0A0A9FBG6_ARUDO</name>
<reference evidence="1" key="1">
    <citation type="submission" date="2014-09" db="EMBL/GenBank/DDBJ databases">
        <authorList>
            <person name="Magalhaes I.L.F."/>
            <person name="Oliveira U."/>
            <person name="Santos F.R."/>
            <person name="Vidigal T.H.D.A."/>
            <person name="Brescovit A.D."/>
            <person name="Santos A.J."/>
        </authorList>
    </citation>
    <scope>NUCLEOTIDE SEQUENCE</scope>
    <source>
        <tissue evidence="1">Shoot tissue taken approximately 20 cm above the soil surface</tissue>
    </source>
</reference>
<dbReference type="AlphaFoldDB" id="A0A0A9FBG6"/>